<sequence length="99" mass="11086">MVFANSLRIVFRACAPNKSVIEVVQHVFGDLRHRKKQSNPTMTEAIRILRTERQAALIEVPLLSEDSTTGSLNSGVFDIENTSDGIRVVYILTSPLRFV</sequence>
<gene>
    <name evidence="1" type="primary">AlNc14C20G2104</name>
    <name evidence="1" type="ORF">ALNC14_024720</name>
</gene>
<dbReference type="AlphaFoldDB" id="F0W5D8"/>
<name>F0W5D8_9STRA</name>
<organism evidence="1">
    <name type="scientific">Albugo laibachii Nc14</name>
    <dbReference type="NCBI Taxonomy" id="890382"/>
    <lineage>
        <taxon>Eukaryota</taxon>
        <taxon>Sar</taxon>
        <taxon>Stramenopiles</taxon>
        <taxon>Oomycota</taxon>
        <taxon>Peronosporomycetes</taxon>
        <taxon>Albuginales</taxon>
        <taxon>Albuginaceae</taxon>
        <taxon>Albugo</taxon>
    </lineage>
</organism>
<reference evidence="1" key="1">
    <citation type="journal article" date="2011" name="PLoS Biol.">
        <title>Gene gain and loss during evolution of obligate parasitism in the white rust pathogen of Arabidopsis thaliana.</title>
        <authorList>
            <person name="Kemen E."/>
            <person name="Gardiner A."/>
            <person name="Schultz-Larsen T."/>
            <person name="Kemen A.C."/>
            <person name="Balmuth A.L."/>
            <person name="Robert-Seilaniantz A."/>
            <person name="Bailey K."/>
            <person name="Holub E."/>
            <person name="Studholme D.J."/>
            <person name="Maclean D."/>
            <person name="Jones J.D."/>
        </authorList>
    </citation>
    <scope>NUCLEOTIDE SEQUENCE</scope>
</reference>
<proteinExistence type="predicted"/>
<dbReference type="HOGENOM" id="CLU_2325056_0_0_1"/>
<dbReference type="EMBL" id="FR824065">
    <property type="protein sequence ID" value="CCA16329.1"/>
    <property type="molecule type" value="Genomic_DNA"/>
</dbReference>
<accession>F0W5D8</accession>
<protein>
    <submittedName>
        <fullName evidence="1">AlNc14C20G2104 protein</fullName>
    </submittedName>
</protein>
<evidence type="ECO:0000313" key="1">
    <source>
        <dbReference type="EMBL" id="CCA16329.1"/>
    </source>
</evidence>
<reference evidence="1" key="2">
    <citation type="submission" date="2011-02" db="EMBL/GenBank/DDBJ databases">
        <authorList>
            <person name="MacLean D."/>
        </authorList>
    </citation>
    <scope>NUCLEOTIDE SEQUENCE</scope>
</reference>